<evidence type="ECO:0000313" key="3">
    <source>
        <dbReference type="Proteomes" id="UP000217065"/>
    </source>
</evidence>
<evidence type="ECO:0000259" key="1">
    <source>
        <dbReference type="Pfam" id="PF10740"/>
    </source>
</evidence>
<keyword evidence="3" id="KW-1185">Reference proteome</keyword>
<feature type="domain" description="DUF2529" evidence="1">
    <location>
        <begin position="1"/>
        <end position="167"/>
    </location>
</feature>
<protein>
    <recommendedName>
        <fullName evidence="1">DUF2529 domain-containing protein</fullName>
    </recommendedName>
</protein>
<name>A0A264W292_9BACL</name>
<organism evidence="2 3">
    <name type="scientific">Tetzosporium hominis</name>
    <dbReference type="NCBI Taxonomy" id="2020506"/>
    <lineage>
        <taxon>Bacteria</taxon>
        <taxon>Bacillati</taxon>
        <taxon>Bacillota</taxon>
        <taxon>Bacilli</taxon>
        <taxon>Bacillales</taxon>
        <taxon>Caryophanaceae</taxon>
        <taxon>Tetzosporium</taxon>
    </lineage>
</organism>
<dbReference type="OrthoDB" id="2737584at2"/>
<dbReference type="RefSeq" id="WP_094943600.1">
    <property type="nucleotide sequence ID" value="NZ_NOKQ01000220.1"/>
</dbReference>
<comment type="caution">
    <text evidence="2">The sequence shown here is derived from an EMBL/GenBank/DDBJ whole genome shotgun (WGS) entry which is preliminary data.</text>
</comment>
<gene>
    <name evidence="2" type="ORF">CF394_10775</name>
</gene>
<dbReference type="InterPro" id="IPR019676">
    <property type="entry name" value="DUF2529"/>
</dbReference>
<dbReference type="Pfam" id="PF10740">
    <property type="entry name" value="DUF2529"/>
    <property type="match status" value="1"/>
</dbReference>
<reference evidence="2 3" key="1">
    <citation type="submission" date="2017-07" db="EMBL/GenBank/DDBJ databases">
        <title>Tetzosporium hominis gen.nov. sp.nov.</title>
        <authorList>
            <person name="Tetz G."/>
            <person name="Tetz V."/>
        </authorList>
    </citation>
    <scope>NUCLEOTIDE SEQUENCE [LARGE SCALE GENOMIC DNA]</scope>
    <source>
        <strain evidence="2 3">VT-49</strain>
    </source>
</reference>
<dbReference type="Gene3D" id="3.40.50.10490">
    <property type="entry name" value="Glucose-6-phosphate isomerase like protein, domain 1"/>
    <property type="match status" value="1"/>
</dbReference>
<accession>A0A264W292</accession>
<proteinExistence type="predicted"/>
<dbReference type="AlphaFoldDB" id="A0A264W292"/>
<evidence type="ECO:0000313" key="2">
    <source>
        <dbReference type="EMBL" id="OZS77685.1"/>
    </source>
</evidence>
<dbReference type="Proteomes" id="UP000217065">
    <property type="component" value="Unassembled WGS sequence"/>
</dbReference>
<dbReference type="EMBL" id="NOKQ01000220">
    <property type="protein sequence ID" value="OZS77685.1"/>
    <property type="molecule type" value="Genomic_DNA"/>
</dbReference>
<sequence length="172" mass="18764">MKMLTTQLVGLLQRIATSQEEAIEETARLVAQAAVGEGKIYFAAFGEMEAVYANAEASGLFPRLARWTKETEVTSADRVLILTPSAANEEALQLAKELSDAFIPFSAVAPEKHTEDNALAELAYTYVALGFNKGLLPTDTGERIVLPYALAALFVYEAILMAVREMTDEDEE</sequence>